<name>A0A0E9V565_ANGAN</name>
<proteinExistence type="predicted"/>
<organism evidence="1">
    <name type="scientific">Anguilla anguilla</name>
    <name type="common">European freshwater eel</name>
    <name type="synonym">Muraena anguilla</name>
    <dbReference type="NCBI Taxonomy" id="7936"/>
    <lineage>
        <taxon>Eukaryota</taxon>
        <taxon>Metazoa</taxon>
        <taxon>Chordata</taxon>
        <taxon>Craniata</taxon>
        <taxon>Vertebrata</taxon>
        <taxon>Euteleostomi</taxon>
        <taxon>Actinopterygii</taxon>
        <taxon>Neopterygii</taxon>
        <taxon>Teleostei</taxon>
        <taxon>Anguilliformes</taxon>
        <taxon>Anguillidae</taxon>
        <taxon>Anguilla</taxon>
    </lineage>
</organism>
<dbReference type="AlphaFoldDB" id="A0A0E9V565"/>
<reference evidence="1" key="2">
    <citation type="journal article" date="2015" name="Fish Shellfish Immunol.">
        <title>Early steps in the European eel (Anguilla anguilla)-Vibrio vulnificus interaction in the gills: Role of the RtxA13 toxin.</title>
        <authorList>
            <person name="Callol A."/>
            <person name="Pajuelo D."/>
            <person name="Ebbesson L."/>
            <person name="Teles M."/>
            <person name="MacKenzie S."/>
            <person name="Amaro C."/>
        </authorList>
    </citation>
    <scope>NUCLEOTIDE SEQUENCE</scope>
</reference>
<evidence type="ECO:0000313" key="1">
    <source>
        <dbReference type="EMBL" id="JAH73151.1"/>
    </source>
</evidence>
<sequence>MGTFLTCGRSAMVKIWRGRKQVVG</sequence>
<protein>
    <submittedName>
        <fullName evidence="1">Uncharacterized protein</fullName>
    </submittedName>
</protein>
<accession>A0A0E9V565</accession>
<dbReference type="EMBL" id="GBXM01035426">
    <property type="protein sequence ID" value="JAH73151.1"/>
    <property type="molecule type" value="Transcribed_RNA"/>
</dbReference>
<reference evidence="1" key="1">
    <citation type="submission" date="2014-11" db="EMBL/GenBank/DDBJ databases">
        <authorList>
            <person name="Amaro Gonzalez C."/>
        </authorList>
    </citation>
    <scope>NUCLEOTIDE SEQUENCE</scope>
</reference>